<keyword evidence="7" id="KW-0411">Iron-sulfur</keyword>
<dbReference type="GO" id="GO:0008901">
    <property type="term" value="F:ferredoxin hydrogenase activity"/>
    <property type="evidence" value="ECO:0007669"/>
    <property type="project" value="InterPro"/>
</dbReference>
<dbReference type="PROSITE" id="PS51085">
    <property type="entry name" value="2FE2S_FER_2"/>
    <property type="match status" value="1"/>
</dbReference>
<dbReference type="InterPro" id="IPR004108">
    <property type="entry name" value="Fe_hydrogenase_lsu_C"/>
</dbReference>
<dbReference type="PANTHER" id="PTHR11615">
    <property type="entry name" value="NITRATE, FORMATE, IRON DEHYDROGENASE"/>
    <property type="match status" value="1"/>
</dbReference>
<dbReference type="SMART" id="SM00902">
    <property type="entry name" value="Fe_hyd_SSU"/>
    <property type="match status" value="1"/>
</dbReference>
<name>A0A2R4W0R5_THEAF</name>
<evidence type="ECO:0000256" key="1">
    <source>
        <dbReference type="ARBA" id="ARBA00022485"/>
    </source>
</evidence>
<reference evidence="11 12" key="1">
    <citation type="submission" date="2017-04" db="EMBL/GenBank/DDBJ databases">
        <title>Genomic insights into metabolism of Thermodesulfobium acidiphilum.</title>
        <authorList>
            <person name="Toshchakov S.V."/>
            <person name="Frolov E.N."/>
            <person name="Kublanov I.V."/>
            <person name="Samarov N.I."/>
            <person name="Novikov A."/>
            <person name="Lebedinsky A.V."/>
            <person name="Bonch-Osmolovskaya E.A."/>
            <person name="Chernyh N.A."/>
        </authorList>
    </citation>
    <scope>NUCLEOTIDE SEQUENCE [LARGE SCALE GENOMIC DNA]</scope>
    <source>
        <strain evidence="11 12">3127-1</strain>
    </source>
</reference>
<evidence type="ECO:0000259" key="8">
    <source>
        <dbReference type="PROSITE" id="PS51085"/>
    </source>
</evidence>
<dbReference type="InterPro" id="IPR013352">
    <property type="entry name" value="Fe_hydrogenase_subset"/>
</dbReference>
<dbReference type="InterPro" id="IPR036991">
    <property type="entry name" value="Fe_hydrogenase_ssu_sf"/>
</dbReference>
<dbReference type="Gene3D" id="3.10.20.740">
    <property type="match status" value="1"/>
</dbReference>
<dbReference type="Proteomes" id="UP000244792">
    <property type="component" value="Chromosome"/>
</dbReference>
<dbReference type="PROSITE" id="PS51379">
    <property type="entry name" value="4FE4S_FER_2"/>
    <property type="match status" value="2"/>
</dbReference>
<dbReference type="InterPro" id="IPR017900">
    <property type="entry name" value="4Fe4S_Fe_S_CS"/>
</dbReference>
<dbReference type="InterPro" id="IPR019574">
    <property type="entry name" value="NADH_UbQ_OxRdtase_Gsu_4Fe4S-bd"/>
</dbReference>
<proteinExistence type="predicted"/>
<dbReference type="Gene3D" id="3.40.950.10">
    <property type="entry name" value="Fe-only Hydrogenase (Larger Subunit), Chain L, domain 3"/>
    <property type="match status" value="1"/>
</dbReference>
<dbReference type="SUPFAM" id="SSF54862">
    <property type="entry name" value="4Fe-4S ferredoxins"/>
    <property type="match status" value="1"/>
</dbReference>
<evidence type="ECO:0000256" key="7">
    <source>
        <dbReference type="ARBA" id="ARBA00023014"/>
    </source>
</evidence>
<accession>A0A2R4W0R5</accession>
<dbReference type="Pfam" id="PF10588">
    <property type="entry name" value="NADH-G_4Fe-4S_3"/>
    <property type="match status" value="1"/>
</dbReference>
<evidence type="ECO:0000259" key="10">
    <source>
        <dbReference type="PROSITE" id="PS51839"/>
    </source>
</evidence>
<dbReference type="KEGG" id="taci:TDSAC_1040"/>
<dbReference type="Pfam" id="PF12838">
    <property type="entry name" value="Fer4_7"/>
    <property type="match status" value="1"/>
</dbReference>
<dbReference type="GO" id="GO:0051539">
    <property type="term" value="F:4 iron, 4 sulfur cluster binding"/>
    <property type="evidence" value="ECO:0007669"/>
    <property type="project" value="UniProtKB-KW"/>
</dbReference>
<evidence type="ECO:0000313" key="12">
    <source>
        <dbReference type="Proteomes" id="UP000244792"/>
    </source>
</evidence>
<dbReference type="SMART" id="SM00929">
    <property type="entry name" value="NADH-G_4Fe-4S_3"/>
    <property type="match status" value="1"/>
</dbReference>
<keyword evidence="4" id="KW-0677">Repeat</keyword>
<dbReference type="InterPro" id="IPR009016">
    <property type="entry name" value="Fe_hydrogenase"/>
</dbReference>
<gene>
    <name evidence="11" type="ORF">TDSAC_1040</name>
</gene>
<dbReference type="InterPro" id="IPR017896">
    <property type="entry name" value="4Fe4S_Fe-S-bd"/>
</dbReference>
<protein>
    <submittedName>
        <fullName evidence="11">NAD(P)-dependent iron-only hydrogenase catalytic subunit</fullName>
    </submittedName>
</protein>
<evidence type="ECO:0000256" key="4">
    <source>
        <dbReference type="ARBA" id="ARBA00022737"/>
    </source>
</evidence>
<dbReference type="Gene3D" id="4.10.260.20">
    <property type="entry name" value="Iron hydrogenase, small subunit"/>
    <property type="match status" value="1"/>
</dbReference>
<feature type="domain" description="4Fe-4S ferredoxin-type" evidence="9">
    <location>
        <begin position="188"/>
        <end position="217"/>
    </location>
</feature>
<dbReference type="Pfam" id="PF02256">
    <property type="entry name" value="Fe_hyd_SSU"/>
    <property type="match status" value="1"/>
</dbReference>
<dbReference type="FunFam" id="3.30.70.20:FF:000035">
    <property type="entry name" value="Iron hydrogenase 1"/>
    <property type="match status" value="1"/>
</dbReference>
<dbReference type="Gene3D" id="3.30.70.20">
    <property type="match status" value="1"/>
</dbReference>
<organism evidence="11 12">
    <name type="scientific">Thermodesulfobium acidiphilum</name>
    <dbReference type="NCBI Taxonomy" id="1794699"/>
    <lineage>
        <taxon>Bacteria</taxon>
        <taxon>Pseudomonadati</taxon>
        <taxon>Thermodesulfobiota</taxon>
        <taxon>Thermodesulfobiia</taxon>
        <taxon>Thermodesulfobiales</taxon>
        <taxon>Thermodesulfobiaceae</taxon>
        <taxon>Thermodesulfobium</taxon>
    </lineage>
</organism>
<dbReference type="GO" id="GO:0051537">
    <property type="term" value="F:2 iron, 2 sulfur cluster binding"/>
    <property type="evidence" value="ECO:0007669"/>
    <property type="project" value="UniProtKB-KW"/>
</dbReference>
<dbReference type="Gene3D" id="3.40.50.1780">
    <property type="match status" value="1"/>
</dbReference>
<evidence type="ECO:0000256" key="5">
    <source>
        <dbReference type="ARBA" id="ARBA00023002"/>
    </source>
</evidence>
<feature type="domain" description="4Fe-4S ferredoxin-type" evidence="9">
    <location>
        <begin position="145"/>
        <end position="175"/>
    </location>
</feature>
<dbReference type="CDD" id="cd00207">
    <property type="entry name" value="fer2"/>
    <property type="match status" value="1"/>
</dbReference>
<dbReference type="Pfam" id="PF02906">
    <property type="entry name" value="Fe_hyd_lg_C"/>
    <property type="match status" value="1"/>
</dbReference>
<feature type="domain" description="4Fe-4S His(Cys)3-ligated-type" evidence="10">
    <location>
        <begin position="86"/>
        <end position="125"/>
    </location>
</feature>
<dbReference type="Pfam" id="PF13510">
    <property type="entry name" value="Fer2_4"/>
    <property type="match status" value="1"/>
</dbReference>
<evidence type="ECO:0000256" key="2">
    <source>
        <dbReference type="ARBA" id="ARBA00022714"/>
    </source>
</evidence>
<dbReference type="OrthoDB" id="9805142at2"/>
<dbReference type="InterPro" id="IPR049830">
    <property type="entry name" value="HndD"/>
</dbReference>
<dbReference type="PROSITE" id="PS00198">
    <property type="entry name" value="4FE4S_FER_1"/>
    <property type="match status" value="1"/>
</dbReference>
<dbReference type="InterPro" id="IPR050340">
    <property type="entry name" value="Cytosolic_Fe-S_CAF"/>
</dbReference>
<dbReference type="RefSeq" id="WP_108309197.1">
    <property type="nucleotide sequence ID" value="NZ_CP020921.1"/>
</dbReference>
<keyword evidence="6" id="KW-0408">Iron</keyword>
<evidence type="ECO:0000313" key="11">
    <source>
        <dbReference type="EMBL" id="AWB10393.1"/>
    </source>
</evidence>
<dbReference type="GO" id="GO:0005506">
    <property type="term" value="F:iron ion binding"/>
    <property type="evidence" value="ECO:0007669"/>
    <property type="project" value="InterPro"/>
</dbReference>
<dbReference type="FunFam" id="3.10.20.740:FF:000005">
    <property type="entry name" value="NADH:ubiquinone oxidoreductase subunit"/>
    <property type="match status" value="1"/>
</dbReference>
<evidence type="ECO:0000256" key="3">
    <source>
        <dbReference type="ARBA" id="ARBA00022723"/>
    </source>
</evidence>
<dbReference type="InterPro" id="IPR003149">
    <property type="entry name" value="Fe_hydrogenase_ssu"/>
</dbReference>
<dbReference type="NCBIfam" id="NF040763">
    <property type="entry name" value="FeFe_hydrog_A6"/>
    <property type="match status" value="1"/>
</dbReference>
<keyword evidence="2" id="KW-0001">2Fe-2S</keyword>
<dbReference type="InterPro" id="IPR036010">
    <property type="entry name" value="2Fe-2S_ferredoxin-like_sf"/>
</dbReference>
<sequence length="590" mass="64634">MSDIRVIIDGREVTVPEGTTILEAAKKANVKIPTLCYLKDVGLKGIKHDIGSCRVCVVEVDGKPDFVSSCNTPAENGMVIKTNTPKVLAARKLNLEMLLSDHHLDCTTCPKNGICELQSLCAELNVRAIRPQGEMKSLPIDDSSPSIIRNPNKCILCQRCITACKVLQTVDALELYGNGFDAVVRPKGGIPLIETQCVNCGQCALVCPTGAIVERDDTWKVWEAIADPSKHVVAQTAPSTHVTIGEAFGLPVGTDITGKMVAALRRLGFDAVFDTNWAADLTIMEEGYELIHRIKNNGVLPQTTSCSPGWIKFAEEFYPDLLPHISSCKSPQQMFGPIAKTFYAEKKKINPENIFVVSVMPCTAKKYEAARPEMNSAAKYWNNPGISRDVDVVLTSRELIRMIREAGIDFANLPDEKYDPIMGEGTGAAQIFGATGGVMEAALRTAYEVVTGKTLPKLDFEDIRGMKGIKEASVNMNGITVKVLVAHSLGLARQLMDKVRAGELKDYHFIEIMACPGGCIGGGGQPIPTTVEERELRINGIYERDKKLPIRKSHENPEIQAIYKEFLGEPLGHKSHQLLHTHYIPRGKNN</sequence>
<keyword evidence="1" id="KW-0004">4Fe-4S</keyword>
<dbReference type="AlphaFoldDB" id="A0A2R4W0R5"/>
<keyword evidence="5" id="KW-0560">Oxidoreductase</keyword>
<keyword evidence="3" id="KW-0479">Metal-binding</keyword>
<dbReference type="InterPro" id="IPR001041">
    <property type="entry name" value="2Fe-2S_ferredoxin-type"/>
</dbReference>
<dbReference type="SUPFAM" id="SSF54292">
    <property type="entry name" value="2Fe-2S ferredoxin-like"/>
    <property type="match status" value="1"/>
</dbReference>
<keyword evidence="12" id="KW-1185">Reference proteome</keyword>
<evidence type="ECO:0000259" key="9">
    <source>
        <dbReference type="PROSITE" id="PS51379"/>
    </source>
</evidence>
<dbReference type="SUPFAM" id="SSF53920">
    <property type="entry name" value="Fe-only hydrogenase"/>
    <property type="match status" value="1"/>
</dbReference>
<dbReference type="NCBIfam" id="TIGR02512">
    <property type="entry name" value="FeFe_hydrog_A"/>
    <property type="match status" value="1"/>
</dbReference>
<dbReference type="EMBL" id="CP020921">
    <property type="protein sequence ID" value="AWB10393.1"/>
    <property type="molecule type" value="Genomic_DNA"/>
</dbReference>
<evidence type="ECO:0000256" key="6">
    <source>
        <dbReference type="ARBA" id="ARBA00023004"/>
    </source>
</evidence>
<feature type="domain" description="2Fe-2S ferredoxin-type" evidence="8">
    <location>
        <begin position="2"/>
        <end position="86"/>
    </location>
</feature>
<dbReference type="PROSITE" id="PS51839">
    <property type="entry name" value="4FE4S_HC3"/>
    <property type="match status" value="1"/>
</dbReference>